<feature type="signal peptide" evidence="1">
    <location>
        <begin position="1"/>
        <end position="17"/>
    </location>
</feature>
<dbReference type="EMBL" id="CP047895">
    <property type="protein sequence ID" value="QHL90689.1"/>
    <property type="molecule type" value="Genomic_DNA"/>
</dbReference>
<dbReference type="KEGG" id="schy:GVO57_07385"/>
<name>A0A7Z2S9F6_9SPHN</name>
<keyword evidence="1" id="KW-0732">Signal</keyword>
<dbReference type="Proteomes" id="UP000464468">
    <property type="component" value="Chromosome"/>
</dbReference>
<dbReference type="RefSeq" id="WP_160592616.1">
    <property type="nucleotide sequence ID" value="NZ_CP047895.1"/>
</dbReference>
<organism evidence="2 3">
    <name type="scientific">Sphingomonas changnyeongensis</name>
    <dbReference type="NCBI Taxonomy" id="2698679"/>
    <lineage>
        <taxon>Bacteria</taxon>
        <taxon>Pseudomonadati</taxon>
        <taxon>Pseudomonadota</taxon>
        <taxon>Alphaproteobacteria</taxon>
        <taxon>Sphingomonadales</taxon>
        <taxon>Sphingomonadaceae</taxon>
        <taxon>Sphingomonas</taxon>
    </lineage>
</organism>
<protein>
    <submittedName>
        <fullName evidence="2">Uncharacterized protein</fullName>
    </submittedName>
</protein>
<evidence type="ECO:0000313" key="3">
    <source>
        <dbReference type="Proteomes" id="UP000464468"/>
    </source>
</evidence>
<dbReference type="AlphaFoldDB" id="A0A7Z2S9F6"/>
<accession>A0A7Z2S9F6</accession>
<reference evidence="2 3" key="1">
    <citation type="submission" date="2020-01" db="EMBL/GenBank/DDBJ databases">
        <title>Sphingomonas sp. C33 whole genome sequece.</title>
        <authorList>
            <person name="Park C."/>
        </authorList>
    </citation>
    <scope>NUCLEOTIDE SEQUENCE [LARGE SCALE GENOMIC DNA]</scope>
    <source>
        <strain evidence="2 3">C33</strain>
    </source>
</reference>
<evidence type="ECO:0000313" key="2">
    <source>
        <dbReference type="EMBL" id="QHL90689.1"/>
    </source>
</evidence>
<proteinExistence type="predicted"/>
<gene>
    <name evidence="2" type="ORF">GVO57_07385</name>
</gene>
<sequence length="135" mass="13921">MIMALALALQSPFSSCADPDAATAAGARALAAGEKCRKILPPVQLTAAEKARAVAAIGRGLRDASSARYEWLPRIGGRPTVCALVNAKNAYGAYAGFQWVAFFLPAGGGAVTSVELDPGEAYLQCTAFGYPTEAL</sequence>
<feature type="chain" id="PRO_5031554078" evidence="1">
    <location>
        <begin position="18"/>
        <end position="135"/>
    </location>
</feature>
<evidence type="ECO:0000256" key="1">
    <source>
        <dbReference type="SAM" id="SignalP"/>
    </source>
</evidence>
<keyword evidence="3" id="KW-1185">Reference proteome</keyword>